<dbReference type="Proteomes" id="UP000268162">
    <property type="component" value="Unassembled WGS sequence"/>
</dbReference>
<reference evidence="3" key="1">
    <citation type="journal article" date="2018" name="Nat. Microbiol.">
        <title>Leveraging single-cell genomics to expand the fungal tree of life.</title>
        <authorList>
            <person name="Ahrendt S.R."/>
            <person name="Quandt C.A."/>
            <person name="Ciobanu D."/>
            <person name="Clum A."/>
            <person name="Salamov A."/>
            <person name="Andreopoulos B."/>
            <person name="Cheng J.F."/>
            <person name="Woyke T."/>
            <person name="Pelin A."/>
            <person name="Henrissat B."/>
            <person name="Reynolds N.K."/>
            <person name="Benny G.L."/>
            <person name="Smith M.E."/>
            <person name="James T.Y."/>
            <person name="Grigoriev I.V."/>
        </authorList>
    </citation>
    <scope>NUCLEOTIDE SEQUENCE [LARGE SCALE GENOMIC DNA]</scope>
    <source>
        <strain evidence="3">RSA 468</strain>
    </source>
</reference>
<dbReference type="AlphaFoldDB" id="A0A4P9ZYQ4"/>
<dbReference type="PANTHER" id="PTHR44218">
    <property type="entry name" value="PROTEIN SPA1-RELATED 2"/>
    <property type="match status" value="1"/>
</dbReference>
<dbReference type="InterPro" id="IPR036322">
    <property type="entry name" value="WD40_repeat_dom_sf"/>
</dbReference>
<evidence type="ECO:0000313" key="2">
    <source>
        <dbReference type="EMBL" id="RKP38876.1"/>
    </source>
</evidence>
<dbReference type="SUPFAM" id="SSF50978">
    <property type="entry name" value="WD40 repeat-like"/>
    <property type="match status" value="1"/>
</dbReference>
<sequence length="321" mass="35816">TRSSAIIASIGFDRDCEYFATAGVNNRIRVQSDRPDSRSLTDDGLLPHYYPTYELTCRNKISCLSWNPYVKSLIANSDYTGVVTLWDAHTGVETLTWSEHAKRIWSLDFSRTDPNRLASGGDDTKVKIWCMRQSQSALTLDGRANVCCVQFNPTVSHCLALGTADHHIYYYDLRNPNTPVTTLKGHRKAVSFVRFINGRELVSASIDNTLTHGIPESNPLGIGQRTYRGHTNEKNFVGLSVRNDWITCGSETNCVFTYHRALSQPVFRTPFDQELPSTTNQVLPTPTNPATPSFVSAVCWKPDADVLLAASSHGTIRTFHL</sequence>
<proteinExistence type="predicted"/>
<keyword evidence="3" id="KW-1185">Reference proteome</keyword>
<dbReference type="Gene3D" id="2.130.10.10">
    <property type="entry name" value="YVTN repeat-like/Quinoprotein amine dehydrogenase"/>
    <property type="match status" value="1"/>
</dbReference>
<dbReference type="InterPro" id="IPR044630">
    <property type="entry name" value="SPA1/2/3/4"/>
</dbReference>
<name>A0A4P9ZYQ4_9FUNG</name>
<dbReference type="STRING" id="215637.A0A4P9ZYQ4"/>
<gene>
    <name evidence="2" type="ORF">BJ085DRAFT_4544</name>
</gene>
<evidence type="ECO:0000256" key="1">
    <source>
        <dbReference type="PROSITE-ProRule" id="PRU00221"/>
    </source>
</evidence>
<organism evidence="2 3">
    <name type="scientific">Dimargaris cristalligena</name>
    <dbReference type="NCBI Taxonomy" id="215637"/>
    <lineage>
        <taxon>Eukaryota</taxon>
        <taxon>Fungi</taxon>
        <taxon>Fungi incertae sedis</taxon>
        <taxon>Zoopagomycota</taxon>
        <taxon>Kickxellomycotina</taxon>
        <taxon>Dimargaritomycetes</taxon>
        <taxon>Dimargaritales</taxon>
        <taxon>Dimargaritaceae</taxon>
        <taxon>Dimargaris</taxon>
    </lineage>
</organism>
<dbReference type="InterPro" id="IPR001680">
    <property type="entry name" value="WD40_rpt"/>
</dbReference>
<dbReference type="SMART" id="SM00320">
    <property type="entry name" value="WD40"/>
    <property type="match status" value="5"/>
</dbReference>
<feature type="non-terminal residue" evidence="2">
    <location>
        <position position="1"/>
    </location>
</feature>
<evidence type="ECO:0000313" key="3">
    <source>
        <dbReference type="Proteomes" id="UP000268162"/>
    </source>
</evidence>
<feature type="repeat" description="WD" evidence="1">
    <location>
        <begin position="97"/>
        <end position="139"/>
    </location>
</feature>
<feature type="non-terminal residue" evidence="2">
    <location>
        <position position="321"/>
    </location>
</feature>
<dbReference type="EMBL" id="ML002321">
    <property type="protein sequence ID" value="RKP38876.1"/>
    <property type="molecule type" value="Genomic_DNA"/>
</dbReference>
<accession>A0A4P9ZYQ4</accession>
<keyword evidence="1" id="KW-0853">WD repeat</keyword>
<dbReference type="PROSITE" id="PS50082">
    <property type="entry name" value="WD_REPEATS_2"/>
    <property type="match status" value="1"/>
</dbReference>
<protein>
    <submittedName>
        <fullName evidence="2">WD40-repeat-containing domain protein</fullName>
    </submittedName>
</protein>
<dbReference type="Pfam" id="PF00400">
    <property type="entry name" value="WD40"/>
    <property type="match status" value="3"/>
</dbReference>
<dbReference type="InterPro" id="IPR015943">
    <property type="entry name" value="WD40/YVTN_repeat-like_dom_sf"/>
</dbReference>
<dbReference type="PANTHER" id="PTHR44218:SF6">
    <property type="entry name" value="PROTEIN SUPPRESSOR OF PHYA-105 1"/>
    <property type="match status" value="1"/>
</dbReference>